<dbReference type="OMA" id="PYTLHVN"/>
<keyword evidence="3" id="KW-1185">Reference proteome</keyword>
<reference evidence="1 3" key="2">
    <citation type="journal article" date="2013" name="Nature">
        <title>Insights into bilaterian evolution from three spiralian genomes.</title>
        <authorList>
            <person name="Simakov O."/>
            <person name="Marletaz F."/>
            <person name="Cho S.J."/>
            <person name="Edsinger-Gonzales E."/>
            <person name="Havlak P."/>
            <person name="Hellsten U."/>
            <person name="Kuo D.H."/>
            <person name="Larsson T."/>
            <person name="Lv J."/>
            <person name="Arendt D."/>
            <person name="Savage R."/>
            <person name="Osoegawa K."/>
            <person name="de Jong P."/>
            <person name="Grimwood J."/>
            <person name="Chapman J.A."/>
            <person name="Shapiro H."/>
            <person name="Aerts A."/>
            <person name="Otillar R.P."/>
            <person name="Terry A.Y."/>
            <person name="Boore J.L."/>
            <person name="Grigoriev I.V."/>
            <person name="Lindberg D.R."/>
            <person name="Seaver E.C."/>
            <person name="Weisblat D.A."/>
            <person name="Putnam N.H."/>
            <person name="Rokhsar D.S."/>
        </authorList>
    </citation>
    <scope>NUCLEOTIDE SEQUENCE</scope>
    <source>
        <strain evidence="1 3">I ESC-2004</strain>
    </source>
</reference>
<reference evidence="2" key="3">
    <citation type="submission" date="2015-06" db="UniProtKB">
        <authorList>
            <consortium name="EnsemblMetazoa"/>
        </authorList>
    </citation>
    <scope>IDENTIFICATION</scope>
</reference>
<evidence type="ECO:0000313" key="3">
    <source>
        <dbReference type="Proteomes" id="UP000014760"/>
    </source>
</evidence>
<gene>
    <name evidence="1" type="ORF">CAPTEDRAFT_185143</name>
</gene>
<dbReference type="Proteomes" id="UP000014760">
    <property type="component" value="Unassembled WGS sequence"/>
</dbReference>
<protein>
    <submittedName>
        <fullName evidence="1 2">Uncharacterized protein</fullName>
    </submittedName>
</protein>
<evidence type="ECO:0000313" key="1">
    <source>
        <dbReference type="EMBL" id="ELT93082.1"/>
    </source>
</evidence>
<reference evidence="3" key="1">
    <citation type="submission" date="2012-12" db="EMBL/GenBank/DDBJ databases">
        <authorList>
            <person name="Hellsten U."/>
            <person name="Grimwood J."/>
            <person name="Chapman J.A."/>
            <person name="Shapiro H."/>
            <person name="Aerts A."/>
            <person name="Otillar R.P."/>
            <person name="Terry A.Y."/>
            <person name="Boore J.L."/>
            <person name="Simakov O."/>
            <person name="Marletaz F."/>
            <person name="Cho S.-J."/>
            <person name="Edsinger-Gonzales E."/>
            <person name="Havlak P."/>
            <person name="Kuo D.-H."/>
            <person name="Larsson T."/>
            <person name="Lv J."/>
            <person name="Arendt D."/>
            <person name="Savage R."/>
            <person name="Osoegawa K."/>
            <person name="de Jong P."/>
            <person name="Lindberg D.R."/>
            <person name="Seaver E.C."/>
            <person name="Weisblat D.A."/>
            <person name="Putnam N.H."/>
            <person name="Grigoriev I.V."/>
            <person name="Rokhsar D.S."/>
        </authorList>
    </citation>
    <scope>NUCLEOTIDE SEQUENCE</scope>
    <source>
        <strain evidence="3">I ESC-2004</strain>
    </source>
</reference>
<sequence length="603" mass="65557">MDHNYAATTMKPMVPPPMQATVVITPGDGPPSLLLEDCIPPESLHPGPIRVLTSLVEDRTYAATTMKPMVPPPMQATVVITPGDGPPSLLLEDCIPPESLHPGPIRVLTSLVEDRTCELGPYCPDPVLGYIRGPSRQELPRTMDNNYAATTMKPMVPPPMQATVVITPGDGPPSLLLEDCIPPESLHPGPIRVLTSLVEDRTCELGPYYPDPVLGYIRGPSRQELPRTMDHNYAATTMKPMVPPPMQATVVITPGDGPPSLLLEDCIPPESLHPGPIRVLTSLVEDRTCELGPYCPDPVLGYIRGPSRQELPRTMDHNYAATTMKPMVPPPMQATVVITPGDGPPSLLLEDCIPPESLHPGPIRVLTSLVEDRTCELGPYCPDPILGYIRGPSRQELPRTMDHNYAATTMKPMVPPPMQATVVITPGDGPPSLLLEDCIPPESLHPGPIRVLTSLVEDRTCELGPYCPDPVLGYIRGPSRQELPRTMDNNYAATTMKPMVPPPMQATVVITPGDGPPSLLLEDCIPPESLHPGPIRVLTSLVEDRTCELGPYYPDPVLGYIRGPSRQELPRTMDHNYAATTMNPMVPPPMHHLSLYTLDLLEC</sequence>
<accession>R7THX1</accession>
<evidence type="ECO:0000313" key="2">
    <source>
        <dbReference type="EnsemblMetazoa" id="CapteP185143"/>
    </source>
</evidence>
<dbReference type="HOGENOM" id="CLU_452884_0_0_1"/>
<organism evidence="1">
    <name type="scientific">Capitella teleta</name>
    <name type="common">Polychaete worm</name>
    <dbReference type="NCBI Taxonomy" id="283909"/>
    <lineage>
        <taxon>Eukaryota</taxon>
        <taxon>Metazoa</taxon>
        <taxon>Spiralia</taxon>
        <taxon>Lophotrochozoa</taxon>
        <taxon>Annelida</taxon>
        <taxon>Polychaeta</taxon>
        <taxon>Sedentaria</taxon>
        <taxon>Scolecida</taxon>
        <taxon>Capitellidae</taxon>
        <taxon>Capitella</taxon>
    </lineage>
</organism>
<name>R7THX1_CAPTE</name>
<dbReference type="EnsemblMetazoa" id="CapteT185143">
    <property type="protein sequence ID" value="CapteP185143"/>
    <property type="gene ID" value="CapteG185143"/>
</dbReference>
<dbReference type="EMBL" id="KB309882">
    <property type="protein sequence ID" value="ELT93082.1"/>
    <property type="molecule type" value="Genomic_DNA"/>
</dbReference>
<proteinExistence type="predicted"/>
<dbReference type="EMBL" id="AMQN01012981">
    <property type="status" value="NOT_ANNOTATED_CDS"/>
    <property type="molecule type" value="Genomic_DNA"/>
</dbReference>
<dbReference type="AlphaFoldDB" id="R7THX1"/>